<reference evidence="1" key="1">
    <citation type="submission" date="2022-08" db="EMBL/GenBank/DDBJ databases">
        <title>Genome Sequence of Lecanicillium fungicola.</title>
        <authorList>
            <person name="Buettner E."/>
        </authorList>
    </citation>
    <scope>NUCLEOTIDE SEQUENCE</scope>
    <source>
        <strain evidence="1">Babe33</strain>
    </source>
</reference>
<comment type="caution">
    <text evidence="1">The sequence shown here is derived from an EMBL/GenBank/DDBJ whole genome shotgun (WGS) entry which is preliminary data.</text>
</comment>
<keyword evidence="2" id="KW-1185">Reference proteome</keyword>
<dbReference type="EMBL" id="JANJQO010000350">
    <property type="protein sequence ID" value="KAJ2978711.1"/>
    <property type="molecule type" value="Genomic_DNA"/>
</dbReference>
<dbReference type="Proteomes" id="UP001143910">
    <property type="component" value="Unassembled WGS sequence"/>
</dbReference>
<proteinExistence type="predicted"/>
<evidence type="ECO:0000313" key="2">
    <source>
        <dbReference type="Proteomes" id="UP001143910"/>
    </source>
</evidence>
<evidence type="ECO:0000313" key="1">
    <source>
        <dbReference type="EMBL" id="KAJ2978711.1"/>
    </source>
</evidence>
<accession>A0ACC1NJD1</accession>
<sequence length="490" mass="56527">MWLKFKEWTDTYGPIYETSMMGQRFIIIADEGIAQELLIKKSNSLAGRMQIRALLDHRASPVYLALQDRTETWRRQRKWVHAAMASSNQANFHGHVDREVKRYLMTLLVDPAHFHTNARELIGRIMTTLSMDDATQSTRFGNSATETLRQMSIPGSIINALAPLWDVAEMAGYNPWRRFEEDREGKMRSWWRENLQVAKSRFRAGTLPKETWMYRYFAQVAAGVDGVDGSQRSKGCENQSLEQSAEEEEFAACMLNFQITIGIVTVTGPLQYFLMATGLHPEWQREMQDEIDRVCGDRMPEIGDYEKLPTVRACVKEALRWRSTVPLGVPHRCEEDVEYQGVTIKKDDVVIAFEWAINRDTKQYPDPENFRPERWLEPDWPTYMEPLSQYPNLREGKAMHTFGWGRRTCLGQSIADYELFLTGASVVWGFSLAIKKCPLTGEEVAFDNQATNSSVILESTPFPMDFMPRSKERAAIMMKNFEMIHADIRV</sequence>
<name>A0ACC1NJD1_9HYPO</name>
<protein>
    <submittedName>
        <fullName evidence="1">Uncharacterized protein</fullName>
    </submittedName>
</protein>
<gene>
    <name evidence="1" type="ORF">NQ176_g3663</name>
</gene>
<organism evidence="1 2">
    <name type="scientific">Zarea fungicola</name>
    <dbReference type="NCBI Taxonomy" id="93591"/>
    <lineage>
        <taxon>Eukaryota</taxon>
        <taxon>Fungi</taxon>
        <taxon>Dikarya</taxon>
        <taxon>Ascomycota</taxon>
        <taxon>Pezizomycotina</taxon>
        <taxon>Sordariomycetes</taxon>
        <taxon>Hypocreomycetidae</taxon>
        <taxon>Hypocreales</taxon>
        <taxon>Cordycipitaceae</taxon>
        <taxon>Zarea</taxon>
    </lineage>
</organism>